<dbReference type="PANTHER" id="PTHR43649:SF31">
    <property type="entry name" value="SN-GLYCEROL-3-PHOSPHATE-BINDING PERIPLASMIC PROTEIN UGPB"/>
    <property type="match status" value="1"/>
</dbReference>
<dbReference type="Proteomes" id="UP001595839">
    <property type="component" value="Unassembled WGS sequence"/>
</dbReference>
<reference evidence="4" key="1">
    <citation type="journal article" date="2019" name="Int. J. Syst. Evol. Microbiol.">
        <title>The Global Catalogue of Microorganisms (GCM) 10K type strain sequencing project: providing services to taxonomists for standard genome sequencing and annotation.</title>
        <authorList>
            <consortium name="The Broad Institute Genomics Platform"/>
            <consortium name="The Broad Institute Genome Sequencing Center for Infectious Disease"/>
            <person name="Wu L."/>
            <person name="Ma J."/>
        </authorList>
    </citation>
    <scope>NUCLEOTIDE SEQUENCE [LARGE SCALE GENOMIC DNA]</scope>
    <source>
        <strain evidence="4">CGMCC 4.7177</strain>
    </source>
</reference>
<protein>
    <submittedName>
        <fullName evidence="3">ABC transporter substrate-binding protein</fullName>
    </submittedName>
</protein>
<sequence length="557" mass="59750">MNRRTLLSTAAAVAGAAAMAPLLSACGDGARNTGGASTKKGLKAALPAFVPDDSIKPDIPSVAGRAEIATDPGFLTYPAQRARTVDGVPGRGGSYTAVTPLWGTIPSPDNSFHQAMNKALGVDLEIKPTDGNNYLTIVPTMTSARKLPDWIQLPAWWNSGFNTGGLAGTQLADLTPYLAGDRIKKYPNLAAIPSGAWQAGAWDNNGGQIYGIPSYSSSCVVAGTTFYRRDALEAKGITAEQITSADDLFRLGRELTDAKRGVWAFDDVWTYLFPFWGVPNKWKVEDGKLINKYETPEFLDALDWHHGLAKSGYVHPDALAGQEASAATRFYSGKVLVSGGGTGAWNLSDQQSGSAADKNYRRGAFDVFSADGNSRPSLFLGNSTGVVSYLNKRLSKDRIEELLAVADYLAAPYGSAEYTMVNFGVEGVHHTMAEGVPTFTDAGKKYVQPQTYSFLASCPQVVSNPGADQVTKDFTAWQAANVKYLYKPVFWNMNISLPSSLATADAAQSVEDTIKDCCHGKQKVSDVQAAISAWKSSGDRLKRWLTTNVLEKYGTGQ</sequence>
<dbReference type="PANTHER" id="PTHR43649">
    <property type="entry name" value="ARABINOSE-BINDING PROTEIN-RELATED"/>
    <property type="match status" value="1"/>
</dbReference>
<gene>
    <name evidence="3" type="ORF">ACFPIH_38030</name>
</gene>
<organism evidence="3 4">
    <name type="scientific">Streptomyces vulcanius</name>
    <dbReference type="NCBI Taxonomy" id="1441876"/>
    <lineage>
        <taxon>Bacteria</taxon>
        <taxon>Bacillati</taxon>
        <taxon>Actinomycetota</taxon>
        <taxon>Actinomycetes</taxon>
        <taxon>Kitasatosporales</taxon>
        <taxon>Streptomycetaceae</taxon>
        <taxon>Streptomyces</taxon>
    </lineage>
</organism>
<comment type="similarity">
    <text evidence="1">Belongs to the bacterial solute-binding protein 1 family.</text>
</comment>
<keyword evidence="2" id="KW-0732">Signal</keyword>
<dbReference type="PROSITE" id="PS51257">
    <property type="entry name" value="PROKAR_LIPOPROTEIN"/>
    <property type="match status" value="1"/>
</dbReference>
<dbReference type="PROSITE" id="PS51318">
    <property type="entry name" value="TAT"/>
    <property type="match status" value="1"/>
</dbReference>
<evidence type="ECO:0000256" key="2">
    <source>
        <dbReference type="SAM" id="SignalP"/>
    </source>
</evidence>
<comment type="caution">
    <text evidence="3">The sequence shown here is derived from an EMBL/GenBank/DDBJ whole genome shotgun (WGS) entry which is preliminary data.</text>
</comment>
<dbReference type="InterPro" id="IPR050490">
    <property type="entry name" value="Bact_solute-bd_prot1"/>
</dbReference>
<evidence type="ECO:0000256" key="1">
    <source>
        <dbReference type="ARBA" id="ARBA00008520"/>
    </source>
</evidence>
<keyword evidence="4" id="KW-1185">Reference proteome</keyword>
<feature type="signal peptide" evidence="2">
    <location>
        <begin position="1"/>
        <end position="25"/>
    </location>
</feature>
<dbReference type="SUPFAM" id="SSF53850">
    <property type="entry name" value="Periplasmic binding protein-like II"/>
    <property type="match status" value="1"/>
</dbReference>
<proteinExistence type="inferred from homology"/>
<dbReference type="InterPro" id="IPR006311">
    <property type="entry name" value="TAT_signal"/>
</dbReference>
<dbReference type="EMBL" id="JBHSFK010000032">
    <property type="protein sequence ID" value="MFC4505214.1"/>
    <property type="molecule type" value="Genomic_DNA"/>
</dbReference>
<name>A0ABV9AZI9_9ACTN</name>
<dbReference type="Gene3D" id="3.40.190.10">
    <property type="entry name" value="Periplasmic binding protein-like II"/>
    <property type="match status" value="3"/>
</dbReference>
<evidence type="ECO:0000313" key="4">
    <source>
        <dbReference type="Proteomes" id="UP001595839"/>
    </source>
</evidence>
<evidence type="ECO:0000313" key="3">
    <source>
        <dbReference type="EMBL" id="MFC4505214.1"/>
    </source>
</evidence>
<dbReference type="RefSeq" id="WP_381184202.1">
    <property type="nucleotide sequence ID" value="NZ_JBHSFK010000032.1"/>
</dbReference>
<accession>A0ABV9AZI9</accession>
<feature type="chain" id="PRO_5046791910" evidence="2">
    <location>
        <begin position="26"/>
        <end position="557"/>
    </location>
</feature>